<evidence type="ECO:0000313" key="2">
    <source>
        <dbReference type="EMBL" id="QNN70886.1"/>
    </source>
</evidence>
<sequence length="315" mass="33977">MRLLAAVSLTLFCIAAHAADAPTPHLLAPGVLSTGDDEWGFTMSPQGDALWFNKADRGYRVQVIMESTKDADGRWQAPQVAAFSGQYRDIDPAMSPDGRTLVFASNRPVQAGGARRPDFDLWRVDRLPSGGWSEPRHLGDAVNSSGSETNSSIAADGSLYFAASGRDGVLGQRDLMRARATPDGYARAEPLPAPINTDADESNHWIAPDQGYLLFLSNRPGGIGENDLYISVHDGDGWSAPRNLGAPFNRPGASGVFTPFVDATGGWLYFAERRSAMDPLPDRPLSTSELDAYLRSAGNGQGDLYVMPWSAEAYR</sequence>
<dbReference type="InterPro" id="IPR011659">
    <property type="entry name" value="WD40"/>
</dbReference>
<protein>
    <submittedName>
        <fullName evidence="2">PD40 domain-containing protein</fullName>
    </submittedName>
</protein>
<name>A0A7G9SSR1_9GAMM</name>
<proteinExistence type="predicted"/>
<dbReference type="RefSeq" id="WP_187553401.1">
    <property type="nucleotide sequence ID" value="NZ_BMZL01000001.1"/>
</dbReference>
<feature type="signal peptide" evidence="1">
    <location>
        <begin position="1"/>
        <end position="18"/>
    </location>
</feature>
<keyword evidence="1" id="KW-0732">Signal</keyword>
<reference evidence="2 3" key="1">
    <citation type="submission" date="2020-08" db="EMBL/GenBank/DDBJ databases">
        <title>Genome sequence of Thermomonas carbonis KCTC 42013T.</title>
        <authorList>
            <person name="Hyun D.-W."/>
            <person name="Bae J.-W."/>
        </authorList>
    </citation>
    <scope>NUCLEOTIDE SEQUENCE [LARGE SCALE GENOMIC DNA]</scope>
    <source>
        <strain evidence="2 3">KCTC 42013</strain>
    </source>
</reference>
<dbReference type="Pfam" id="PF07676">
    <property type="entry name" value="PD40"/>
    <property type="match status" value="3"/>
</dbReference>
<dbReference type="SUPFAM" id="SSF82171">
    <property type="entry name" value="DPP6 N-terminal domain-like"/>
    <property type="match status" value="1"/>
</dbReference>
<dbReference type="KEGG" id="tcn:H9L16_04690"/>
<dbReference type="Proteomes" id="UP000515804">
    <property type="component" value="Chromosome"/>
</dbReference>
<organism evidence="2 3">
    <name type="scientific">Thermomonas carbonis</name>
    <dbReference type="NCBI Taxonomy" id="1463158"/>
    <lineage>
        <taxon>Bacteria</taxon>
        <taxon>Pseudomonadati</taxon>
        <taxon>Pseudomonadota</taxon>
        <taxon>Gammaproteobacteria</taxon>
        <taxon>Lysobacterales</taxon>
        <taxon>Lysobacteraceae</taxon>
        <taxon>Thermomonas</taxon>
    </lineage>
</organism>
<evidence type="ECO:0000313" key="3">
    <source>
        <dbReference type="Proteomes" id="UP000515804"/>
    </source>
</evidence>
<evidence type="ECO:0000256" key="1">
    <source>
        <dbReference type="SAM" id="SignalP"/>
    </source>
</evidence>
<feature type="chain" id="PRO_5028841895" evidence="1">
    <location>
        <begin position="19"/>
        <end position="315"/>
    </location>
</feature>
<gene>
    <name evidence="2" type="ORF">H9L16_04690</name>
</gene>
<keyword evidence="3" id="KW-1185">Reference proteome</keyword>
<accession>A0A7G9SSR1</accession>
<dbReference type="AlphaFoldDB" id="A0A7G9SSR1"/>
<dbReference type="EMBL" id="CP060719">
    <property type="protein sequence ID" value="QNN70886.1"/>
    <property type="molecule type" value="Genomic_DNA"/>
</dbReference>
<dbReference type="Gene3D" id="2.120.10.30">
    <property type="entry name" value="TolB, C-terminal domain"/>
    <property type="match status" value="1"/>
</dbReference>
<dbReference type="InterPro" id="IPR011042">
    <property type="entry name" value="6-blade_b-propeller_TolB-like"/>
</dbReference>